<feature type="domain" description="Prokaryotic-type class I peptide chain release factors" evidence="7">
    <location>
        <begin position="246"/>
        <end position="262"/>
    </location>
</feature>
<dbReference type="InterPro" id="IPR004374">
    <property type="entry name" value="PrfB"/>
</dbReference>
<keyword evidence="2 4" id="KW-0488">Methylation</keyword>
<dbReference type="Gene3D" id="3.30.70.1660">
    <property type="match status" value="1"/>
</dbReference>
<evidence type="ECO:0000259" key="7">
    <source>
        <dbReference type="PROSITE" id="PS00745"/>
    </source>
</evidence>
<keyword evidence="6" id="KW-0175">Coiled coil</keyword>
<dbReference type="Gene3D" id="1.20.58.410">
    <property type="entry name" value="Release factor"/>
    <property type="match status" value="1"/>
</dbReference>
<dbReference type="AlphaFoldDB" id="A0A2M7D672"/>
<dbReference type="SUPFAM" id="SSF75620">
    <property type="entry name" value="Release factor"/>
    <property type="match status" value="1"/>
</dbReference>
<evidence type="ECO:0000256" key="4">
    <source>
        <dbReference type="HAMAP-Rule" id="MF_00094"/>
    </source>
</evidence>
<protein>
    <recommendedName>
        <fullName evidence="4 5">Peptide chain release factor 2</fullName>
        <shortName evidence="4">RF-2</shortName>
    </recommendedName>
</protein>
<dbReference type="InterPro" id="IPR005139">
    <property type="entry name" value="PCRF"/>
</dbReference>
<accession>A0A2M7D672</accession>
<dbReference type="EMBL" id="PEUE01000036">
    <property type="protein sequence ID" value="PIV38538.1"/>
    <property type="molecule type" value="Genomic_DNA"/>
</dbReference>
<evidence type="ECO:0000256" key="1">
    <source>
        <dbReference type="ARBA" id="ARBA00010835"/>
    </source>
</evidence>
<gene>
    <name evidence="4" type="primary">prfB</name>
    <name evidence="8" type="ORF">COS30_01540</name>
</gene>
<dbReference type="PANTHER" id="PTHR43116:SF3">
    <property type="entry name" value="CLASS I PEPTIDE CHAIN RELEASE FACTOR"/>
    <property type="match status" value="1"/>
</dbReference>
<evidence type="ECO:0000313" key="9">
    <source>
        <dbReference type="Proteomes" id="UP000229247"/>
    </source>
</evidence>
<evidence type="ECO:0000256" key="6">
    <source>
        <dbReference type="SAM" id="Coils"/>
    </source>
</evidence>
<evidence type="ECO:0000313" key="8">
    <source>
        <dbReference type="EMBL" id="PIV38538.1"/>
    </source>
</evidence>
<comment type="caution">
    <text evidence="8">The sequence shown here is derived from an EMBL/GenBank/DDBJ whole genome shotgun (WGS) entry which is preliminary data.</text>
</comment>
<dbReference type="Pfam" id="PF03462">
    <property type="entry name" value="PCRF"/>
    <property type="match status" value="1"/>
</dbReference>
<dbReference type="SMART" id="SM00937">
    <property type="entry name" value="PCRF"/>
    <property type="match status" value="1"/>
</dbReference>
<dbReference type="HAMAP" id="MF_00094">
    <property type="entry name" value="Rel_fac_2"/>
    <property type="match status" value="1"/>
</dbReference>
<organism evidence="8 9">
    <name type="scientific">Candidatus Portnoybacteria bacterium CG02_land_8_20_14_3_00_45_8</name>
    <dbReference type="NCBI Taxonomy" id="1974807"/>
    <lineage>
        <taxon>Bacteria</taxon>
        <taxon>Candidatus Portnoyibacteriota</taxon>
    </lineage>
</organism>
<evidence type="ECO:0000256" key="2">
    <source>
        <dbReference type="ARBA" id="ARBA00022481"/>
    </source>
</evidence>
<feature type="modified residue" description="N5-methylglutamine" evidence="4">
    <location>
        <position position="253"/>
    </location>
</feature>
<comment type="PTM">
    <text evidence="4">Methylated by PrmC. Methylation increases the termination efficiency of RF2.</text>
</comment>
<dbReference type="InterPro" id="IPR000352">
    <property type="entry name" value="Pep_chain_release_fac_I"/>
</dbReference>
<evidence type="ECO:0000256" key="3">
    <source>
        <dbReference type="ARBA" id="ARBA00022917"/>
    </source>
</evidence>
<keyword evidence="4" id="KW-0963">Cytoplasm</keyword>
<dbReference type="Gene3D" id="3.30.160.20">
    <property type="match status" value="1"/>
</dbReference>
<dbReference type="GO" id="GO:0016149">
    <property type="term" value="F:translation release factor activity, codon specific"/>
    <property type="evidence" value="ECO:0007669"/>
    <property type="project" value="UniProtKB-UniRule"/>
</dbReference>
<comment type="subcellular location">
    <subcellularLocation>
        <location evidence="4">Cytoplasm</location>
    </subcellularLocation>
</comment>
<comment type="similarity">
    <text evidence="1 4">Belongs to the prokaryotic/mitochondrial release factor family.</text>
</comment>
<evidence type="ECO:0000256" key="5">
    <source>
        <dbReference type="NCBIfam" id="TIGR00020"/>
    </source>
</evidence>
<dbReference type="NCBIfam" id="TIGR00020">
    <property type="entry name" value="prfB"/>
    <property type="match status" value="1"/>
</dbReference>
<dbReference type="InterPro" id="IPR045853">
    <property type="entry name" value="Pep_chain_release_fac_I_sf"/>
</dbReference>
<proteinExistence type="inferred from homology"/>
<dbReference type="PANTHER" id="PTHR43116">
    <property type="entry name" value="PEPTIDE CHAIN RELEASE FACTOR 2"/>
    <property type="match status" value="1"/>
</dbReference>
<dbReference type="Proteomes" id="UP000229247">
    <property type="component" value="Unassembled WGS sequence"/>
</dbReference>
<name>A0A2M7D672_9BACT</name>
<dbReference type="GO" id="GO:0005737">
    <property type="term" value="C:cytoplasm"/>
    <property type="evidence" value="ECO:0007669"/>
    <property type="project" value="UniProtKB-SubCell"/>
</dbReference>
<feature type="coiled-coil region" evidence="6">
    <location>
        <begin position="48"/>
        <end position="117"/>
    </location>
</feature>
<keyword evidence="3 4" id="KW-0648">Protein biosynthesis</keyword>
<dbReference type="Pfam" id="PF00472">
    <property type="entry name" value="RF-1"/>
    <property type="match status" value="1"/>
</dbReference>
<comment type="function">
    <text evidence="4">Peptide chain release factor 2 directs the termination of translation in response to the peptide chain termination codons UGA and UAA.</text>
</comment>
<dbReference type="PROSITE" id="PS00745">
    <property type="entry name" value="RF_PROK_I"/>
    <property type="match status" value="1"/>
</dbReference>
<reference evidence="9" key="1">
    <citation type="submission" date="2017-09" db="EMBL/GenBank/DDBJ databases">
        <title>Depth-based differentiation of microbial function through sediment-hosted aquifers and enrichment of novel symbionts in the deep terrestrial subsurface.</title>
        <authorList>
            <person name="Probst A.J."/>
            <person name="Ladd B."/>
            <person name="Jarett J.K."/>
            <person name="Geller-Mcgrath D.E."/>
            <person name="Sieber C.M.K."/>
            <person name="Emerson J.B."/>
            <person name="Anantharaman K."/>
            <person name="Thomas B.C."/>
            <person name="Malmstrom R."/>
            <person name="Stieglmeier M."/>
            <person name="Klingl A."/>
            <person name="Woyke T."/>
            <person name="Ryan C.M."/>
            <person name="Banfield J.F."/>
        </authorList>
    </citation>
    <scope>NUCLEOTIDE SEQUENCE [LARGE SCALE GENOMIC DNA]</scope>
</reference>
<sequence length="372" mass="42043">MENINFKKALENLTDRVQKTRTVFDLAGKEARIAVIEKQMQDSVFWQNHELATQLSQELAELKEVKAKWEEMDLEISLLAEQVEKSKDTLEQDLEQQKNLAKEVDKLEKQIQQEELTIFFSGPYDKNNALLSIYSGAGGTEAQDWAAMLLRMYLRYAERRGFKVKVLHQHDGQEAGIKNATIEIRGAYTYGNLKGESGVHRLVRLSPFNANNLRHTSFALVEVLPEIEEAGEVKIKPEDLKVDTYRSSGPGGQNVNKVETAVRLTHLSSGLVVACQSERSQAANREQAMKVLASRLHQRELQAKGKEVAGLRADIQSGEGTAEWGSQIRNYVLHPYKLVKDLRTGVESKEPDRVLDGELDEFVEAEIKIVNR</sequence>